<name>A0A8T1M4E1_CLOSI</name>
<organism evidence="6 7">
    <name type="scientific">Clonorchis sinensis</name>
    <name type="common">Chinese liver fluke</name>
    <dbReference type="NCBI Taxonomy" id="79923"/>
    <lineage>
        <taxon>Eukaryota</taxon>
        <taxon>Metazoa</taxon>
        <taxon>Spiralia</taxon>
        <taxon>Lophotrochozoa</taxon>
        <taxon>Platyhelminthes</taxon>
        <taxon>Trematoda</taxon>
        <taxon>Digenea</taxon>
        <taxon>Opisthorchiida</taxon>
        <taxon>Opisthorchiata</taxon>
        <taxon>Opisthorchiidae</taxon>
        <taxon>Clonorchis</taxon>
    </lineage>
</organism>
<comment type="caution">
    <text evidence="6">The sequence shown here is derived from an EMBL/GenBank/DDBJ whole genome shotgun (WGS) entry which is preliminary data.</text>
</comment>
<evidence type="ECO:0000313" key="7">
    <source>
        <dbReference type="Proteomes" id="UP000286415"/>
    </source>
</evidence>
<dbReference type="OrthoDB" id="60433at2759"/>
<evidence type="ECO:0000256" key="1">
    <source>
        <dbReference type="ARBA" id="ARBA00022737"/>
    </source>
</evidence>
<comment type="similarity">
    <text evidence="3">Belongs to the SOWAH family.</text>
</comment>
<dbReference type="SUPFAM" id="SSF48403">
    <property type="entry name" value="Ankyrin repeat"/>
    <property type="match status" value="1"/>
</dbReference>
<keyword evidence="1" id="KW-0677">Repeat</keyword>
<feature type="repeat" description="ANK" evidence="4">
    <location>
        <begin position="117"/>
        <end position="150"/>
    </location>
</feature>
<evidence type="ECO:0000256" key="5">
    <source>
        <dbReference type="SAM" id="MobiDB-lite"/>
    </source>
</evidence>
<dbReference type="InterPro" id="IPR036770">
    <property type="entry name" value="Ankyrin_rpt-contain_sf"/>
</dbReference>
<dbReference type="Pfam" id="PF12796">
    <property type="entry name" value="Ank_2"/>
    <property type="match status" value="1"/>
</dbReference>
<reference evidence="6 7" key="2">
    <citation type="journal article" date="2021" name="Genomics">
        <title>High-quality reference genome for Clonorchis sinensis.</title>
        <authorList>
            <person name="Young N.D."/>
            <person name="Stroehlein A.J."/>
            <person name="Kinkar L."/>
            <person name="Wang T."/>
            <person name="Sohn W.M."/>
            <person name="Chang B.C.H."/>
            <person name="Kaur P."/>
            <person name="Weisz D."/>
            <person name="Dudchenko O."/>
            <person name="Aiden E.L."/>
            <person name="Korhonen P.K."/>
            <person name="Gasser R.B."/>
        </authorList>
    </citation>
    <scope>NUCLEOTIDE SEQUENCE [LARGE SCALE GENOMIC DNA]</scope>
    <source>
        <strain evidence="6">Cs-k2</strain>
    </source>
</reference>
<feature type="compositionally biased region" description="Polar residues" evidence="5">
    <location>
        <begin position="313"/>
        <end position="328"/>
    </location>
</feature>
<dbReference type="Gene3D" id="1.25.40.20">
    <property type="entry name" value="Ankyrin repeat-containing domain"/>
    <property type="match status" value="1"/>
</dbReference>
<dbReference type="PROSITE" id="PS50297">
    <property type="entry name" value="ANK_REP_REGION"/>
    <property type="match status" value="1"/>
</dbReference>
<keyword evidence="7" id="KW-1185">Reference proteome</keyword>
<keyword evidence="2 4" id="KW-0040">ANK repeat</keyword>
<dbReference type="EMBL" id="NIRI02000056">
    <property type="protein sequence ID" value="KAG5444254.1"/>
    <property type="molecule type" value="Genomic_DNA"/>
</dbReference>
<dbReference type="PANTHER" id="PTHR14491:SF7">
    <property type="entry name" value="SOSONDOWAH, ISOFORM G"/>
    <property type="match status" value="1"/>
</dbReference>
<evidence type="ECO:0000256" key="4">
    <source>
        <dbReference type="PROSITE-ProRule" id="PRU00023"/>
    </source>
</evidence>
<evidence type="ECO:0000256" key="3">
    <source>
        <dbReference type="ARBA" id="ARBA00038122"/>
    </source>
</evidence>
<dbReference type="InterPro" id="IPR002110">
    <property type="entry name" value="Ankyrin_rpt"/>
</dbReference>
<protein>
    <submittedName>
        <fullName evidence="6">Uncharacterized protein</fullName>
    </submittedName>
</protein>
<evidence type="ECO:0000256" key="2">
    <source>
        <dbReference type="ARBA" id="ARBA00023043"/>
    </source>
</evidence>
<dbReference type="AlphaFoldDB" id="A0A8T1M4E1"/>
<dbReference type="PROSITE" id="PS50088">
    <property type="entry name" value="ANK_REPEAT"/>
    <property type="match status" value="1"/>
</dbReference>
<accession>A0A8T1M4E1</accession>
<proteinExistence type="inferred from homology"/>
<dbReference type="Proteomes" id="UP000286415">
    <property type="component" value="Unassembled WGS sequence"/>
</dbReference>
<feature type="region of interest" description="Disordered" evidence="5">
    <location>
        <begin position="308"/>
        <end position="334"/>
    </location>
</feature>
<dbReference type="SMART" id="SM00248">
    <property type="entry name" value="ANK"/>
    <property type="match status" value="2"/>
</dbReference>
<dbReference type="PANTHER" id="PTHR14491">
    <property type="entry name" value="SOSONDOWAH, ISOFORM G"/>
    <property type="match status" value="1"/>
</dbReference>
<sequence length="353" mass="38993">MVLTIASVLPFSIPNTMTLVDQRITSVAHDEYLVSSAQKKWWMASIKCDEATMTQLLKETPNLAHWQSAMHYAAKAGNTGLIRLLAGNHQVDVNLRNAAVSLLGCQPSSVFNEHTCPGQTPLHLAARGAHKDAIFLLTATYGADPELYDNNGRIPRAYLPDTDVGVELKKIFKTTRVLLLTGKNKELFSLLATASRGRSRSNSPVQRQPDALFGGNSFVPLHAQFPWRGGLVSTAPTVRPGKHFSPVRSSPNELSSRKPIMFCMTAPPEVPKMVTQRASRLSTTFFQEQPVAPPDPFTEITNRVREKRERAQTKYNPLTSTPLPQEANSKLPVKSKVADKRAILAKKLVLRPQ</sequence>
<evidence type="ECO:0000313" key="6">
    <source>
        <dbReference type="EMBL" id="KAG5444254.1"/>
    </source>
</evidence>
<gene>
    <name evidence="6" type="ORF">CSKR_104522</name>
</gene>
<reference evidence="6 7" key="1">
    <citation type="journal article" date="2018" name="Biotechnol. Adv.">
        <title>Improved genomic resources and new bioinformatic workflow for the carcinogenic parasite Clonorchis sinensis: Biotechnological implications.</title>
        <authorList>
            <person name="Wang D."/>
            <person name="Korhonen P.K."/>
            <person name="Gasser R.B."/>
            <person name="Young N.D."/>
        </authorList>
    </citation>
    <scope>NUCLEOTIDE SEQUENCE [LARGE SCALE GENOMIC DNA]</scope>
    <source>
        <strain evidence="6">Cs-k2</strain>
    </source>
</reference>